<dbReference type="InterPro" id="IPR020846">
    <property type="entry name" value="MFS_dom"/>
</dbReference>
<dbReference type="Proteomes" id="UP000663852">
    <property type="component" value="Unassembled WGS sequence"/>
</dbReference>
<name>A0A815XBR1_ADIRI</name>
<comment type="caution">
    <text evidence="8">The sequence shown here is derived from an EMBL/GenBank/DDBJ whole genome shotgun (WGS) entry which is preliminary data.</text>
</comment>
<feature type="transmembrane region" description="Helical" evidence="5">
    <location>
        <begin position="405"/>
        <end position="427"/>
    </location>
</feature>
<gene>
    <name evidence="7" type="ORF">EDS130_LOCUS4730</name>
    <name evidence="8" type="ORF">XAT740_LOCUS43223</name>
</gene>
<feature type="transmembrane region" description="Helical" evidence="5">
    <location>
        <begin position="459"/>
        <end position="483"/>
    </location>
</feature>
<sequence length="556" mass="62309">MAPVAYDANAGDLNMDEINAPTKTTTESPSLDSIIRQCGDLGLYQWMHIFFLNLISMSAGIVAFYYVFGAAEPLHRCQLPSSVWPHDTHYYSVNQTHQDLINTYIPKDKDDKLDKCMRYTTVNRSRILVNCPNGWAYDRSVFGYTFTEEADLVCRSEPRKSWLSTLMQTGGFSLVIIGTLGDKFGRKRTTAITTVFLFVLCIMTQIFMQWIPMTVNVKFGLLLVNQLISGLTVATYSMAFILMIELTSAAHTSLVGNTALTAFTIGEGVLTLFAYLTVDWQKLKWASTAFIGVILPYLYFMPETPLYLYSKRQYTALETVLRQIATRNKRKEIDWYPSYQEFVHNQSLNEVNLESKTSFSKQVRQLFSHKSSIIKLLITCLLGFTTYMLYYEISYDLEVINISPYLGVLIGAVVEAIGYVSGSALIVTRLGRKGTFVIMMSLTAICILIIPFIVKHSAIGTVLVTQLGKYAVSGAIAVSWIFVPELFQTSIRSTANGLFITFSHLGAIIAPVINTSISDEYLSISFYISSALAVVVLLLTLILPETKDKSMDVEQD</sequence>
<keyword evidence="2 5" id="KW-0812">Transmembrane</keyword>
<dbReference type="InterPro" id="IPR036259">
    <property type="entry name" value="MFS_trans_sf"/>
</dbReference>
<dbReference type="PROSITE" id="PS50850">
    <property type="entry name" value="MFS"/>
    <property type="match status" value="1"/>
</dbReference>
<keyword evidence="3 5" id="KW-1133">Transmembrane helix</keyword>
<dbReference type="PANTHER" id="PTHR24064">
    <property type="entry name" value="SOLUTE CARRIER FAMILY 22 MEMBER"/>
    <property type="match status" value="1"/>
</dbReference>
<proteinExistence type="predicted"/>
<feature type="transmembrane region" description="Helical" evidence="5">
    <location>
        <begin position="254"/>
        <end position="277"/>
    </location>
</feature>
<evidence type="ECO:0000256" key="3">
    <source>
        <dbReference type="ARBA" id="ARBA00022989"/>
    </source>
</evidence>
<reference evidence="8" key="1">
    <citation type="submission" date="2021-02" db="EMBL/GenBank/DDBJ databases">
        <authorList>
            <person name="Nowell W R."/>
        </authorList>
    </citation>
    <scope>NUCLEOTIDE SEQUENCE</scope>
</reference>
<feature type="transmembrane region" description="Helical" evidence="5">
    <location>
        <begin position="283"/>
        <end position="302"/>
    </location>
</feature>
<evidence type="ECO:0000313" key="9">
    <source>
        <dbReference type="Proteomes" id="UP000663828"/>
    </source>
</evidence>
<feature type="transmembrane region" description="Helical" evidence="5">
    <location>
        <begin position="223"/>
        <end position="242"/>
    </location>
</feature>
<comment type="subcellular location">
    <subcellularLocation>
        <location evidence="1">Membrane</location>
        <topology evidence="1">Multi-pass membrane protein</topology>
    </subcellularLocation>
</comment>
<evidence type="ECO:0000256" key="2">
    <source>
        <dbReference type="ARBA" id="ARBA00022692"/>
    </source>
</evidence>
<evidence type="ECO:0000313" key="8">
    <source>
        <dbReference type="EMBL" id="CAF1555521.1"/>
    </source>
</evidence>
<dbReference type="Pfam" id="PF00083">
    <property type="entry name" value="Sugar_tr"/>
    <property type="match status" value="1"/>
</dbReference>
<keyword evidence="9" id="KW-1185">Reference proteome</keyword>
<dbReference type="GO" id="GO:0022857">
    <property type="term" value="F:transmembrane transporter activity"/>
    <property type="evidence" value="ECO:0007669"/>
    <property type="project" value="InterPro"/>
</dbReference>
<organism evidence="8 9">
    <name type="scientific">Adineta ricciae</name>
    <name type="common">Rotifer</name>
    <dbReference type="NCBI Taxonomy" id="249248"/>
    <lineage>
        <taxon>Eukaryota</taxon>
        <taxon>Metazoa</taxon>
        <taxon>Spiralia</taxon>
        <taxon>Gnathifera</taxon>
        <taxon>Rotifera</taxon>
        <taxon>Eurotatoria</taxon>
        <taxon>Bdelloidea</taxon>
        <taxon>Adinetida</taxon>
        <taxon>Adinetidae</taxon>
        <taxon>Adineta</taxon>
    </lineage>
</organism>
<feature type="transmembrane region" description="Helical" evidence="5">
    <location>
        <begin position="49"/>
        <end position="68"/>
    </location>
</feature>
<feature type="transmembrane region" description="Helical" evidence="5">
    <location>
        <begin position="525"/>
        <end position="543"/>
    </location>
</feature>
<dbReference type="EMBL" id="CAJNOR010005292">
    <property type="protein sequence ID" value="CAF1555521.1"/>
    <property type="molecule type" value="Genomic_DNA"/>
</dbReference>
<evidence type="ECO:0000256" key="1">
    <source>
        <dbReference type="ARBA" id="ARBA00004141"/>
    </source>
</evidence>
<accession>A0A815XBR1</accession>
<dbReference type="OrthoDB" id="3936150at2759"/>
<dbReference type="EMBL" id="CAJNOJ010000012">
    <property type="protein sequence ID" value="CAF0798608.1"/>
    <property type="molecule type" value="Genomic_DNA"/>
</dbReference>
<protein>
    <recommendedName>
        <fullName evidence="6">Major facilitator superfamily (MFS) profile domain-containing protein</fullName>
    </recommendedName>
</protein>
<feature type="transmembrane region" description="Helical" evidence="5">
    <location>
        <begin position="495"/>
        <end position="513"/>
    </location>
</feature>
<dbReference type="GO" id="GO:0016020">
    <property type="term" value="C:membrane"/>
    <property type="evidence" value="ECO:0007669"/>
    <property type="project" value="UniProtKB-SubCell"/>
</dbReference>
<dbReference type="InterPro" id="IPR005828">
    <property type="entry name" value="MFS_sugar_transport-like"/>
</dbReference>
<evidence type="ECO:0000256" key="4">
    <source>
        <dbReference type="ARBA" id="ARBA00023136"/>
    </source>
</evidence>
<feature type="transmembrane region" description="Helical" evidence="5">
    <location>
        <begin position="373"/>
        <end position="393"/>
    </location>
</feature>
<keyword evidence="4 5" id="KW-0472">Membrane</keyword>
<evidence type="ECO:0000313" key="7">
    <source>
        <dbReference type="EMBL" id="CAF0798608.1"/>
    </source>
</evidence>
<dbReference type="Proteomes" id="UP000663828">
    <property type="component" value="Unassembled WGS sequence"/>
</dbReference>
<evidence type="ECO:0000259" key="6">
    <source>
        <dbReference type="PROSITE" id="PS50850"/>
    </source>
</evidence>
<dbReference type="AlphaFoldDB" id="A0A815XBR1"/>
<evidence type="ECO:0000256" key="5">
    <source>
        <dbReference type="SAM" id="Phobius"/>
    </source>
</evidence>
<feature type="transmembrane region" description="Helical" evidence="5">
    <location>
        <begin position="434"/>
        <end position="453"/>
    </location>
</feature>
<dbReference type="SUPFAM" id="SSF103473">
    <property type="entry name" value="MFS general substrate transporter"/>
    <property type="match status" value="1"/>
</dbReference>
<feature type="domain" description="Major facilitator superfamily (MFS) profile" evidence="6">
    <location>
        <begin position="118"/>
        <end position="548"/>
    </location>
</feature>
<dbReference type="Gene3D" id="1.20.1250.20">
    <property type="entry name" value="MFS general substrate transporter like domains"/>
    <property type="match status" value="1"/>
</dbReference>
<feature type="transmembrane region" description="Helical" evidence="5">
    <location>
        <begin position="191"/>
        <end position="211"/>
    </location>
</feature>